<evidence type="ECO:0000313" key="4">
    <source>
        <dbReference type="Proteomes" id="UP001500711"/>
    </source>
</evidence>
<feature type="compositionally biased region" description="Pro residues" evidence="1">
    <location>
        <begin position="178"/>
        <end position="202"/>
    </location>
</feature>
<name>A0ABP7CCB0_9PSEU</name>
<proteinExistence type="predicted"/>
<reference evidence="4" key="1">
    <citation type="journal article" date="2019" name="Int. J. Syst. Evol. Microbiol.">
        <title>The Global Catalogue of Microorganisms (GCM) 10K type strain sequencing project: providing services to taxonomists for standard genome sequencing and annotation.</title>
        <authorList>
            <consortium name="The Broad Institute Genomics Platform"/>
            <consortium name="The Broad Institute Genome Sequencing Center for Infectious Disease"/>
            <person name="Wu L."/>
            <person name="Ma J."/>
        </authorList>
    </citation>
    <scope>NUCLEOTIDE SEQUENCE [LARGE SCALE GENOMIC DNA]</scope>
    <source>
        <strain evidence="4">JCM 17494</strain>
    </source>
</reference>
<keyword evidence="2" id="KW-1133">Transmembrane helix</keyword>
<organism evidence="3 4">
    <name type="scientific">Lentzea roselyniae</name>
    <dbReference type="NCBI Taxonomy" id="531940"/>
    <lineage>
        <taxon>Bacteria</taxon>
        <taxon>Bacillati</taxon>
        <taxon>Actinomycetota</taxon>
        <taxon>Actinomycetes</taxon>
        <taxon>Pseudonocardiales</taxon>
        <taxon>Pseudonocardiaceae</taxon>
        <taxon>Lentzea</taxon>
    </lineage>
</organism>
<dbReference type="EMBL" id="BAABBE010000057">
    <property type="protein sequence ID" value="GAA3686826.1"/>
    <property type="molecule type" value="Genomic_DNA"/>
</dbReference>
<evidence type="ECO:0000256" key="2">
    <source>
        <dbReference type="SAM" id="Phobius"/>
    </source>
</evidence>
<dbReference type="Proteomes" id="UP001500711">
    <property type="component" value="Unassembled WGS sequence"/>
</dbReference>
<comment type="caution">
    <text evidence="3">The sequence shown here is derived from an EMBL/GenBank/DDBJ whole genome shotgun (WGS) entry which is preliminary data.</text>
</comment>
<feature type="transmembrane region" description="Helical" evidence="2">
    <location>
        <begin position="105"/>
        <end position="124"/>
    </location>
</feature>
<sequence>MAENSDIKIEVTRPAELSRIVELIAQAKKDEPVPPRLGELIEAVGKNASADELGARAERDAGFAELVREVVKESGITVNGDHNTVVHRSLFTRIKNDWSRKKKTTFVFLFVVISVGGTSLFTLAPDRGTADQAGHEKDVAVSSSPSAGRPDVPPGSSSSLLPPPVPGPLNTQRNISPNIPPGGNPAPPGPGNSVPDQPPPAPVQLGTTVSQVRGLPGTSVNFYGTCYQGCPDRGHRTVNILWDGVHTGEAVPIEADGRFAVRFTVPENASVGEHHLYGQCTDDTGLWSRVTYTVSPPLVVTASPSKLRAGQVLSVRGTNFDGCPDYGDRTVNVTIDALGLTTRAPIRSDGTVAAQFTIPQGTASNDYYVTGQCRDGGQWARGVFTVQP</sequence>
<gene>
    <name evidence="3" type="ORF">GCM10022267_87130</name>
</gene>
<keyword evidence="2" id="KW-0812">Transmembrane</keyword>
<accession>A0ABP7CCB0</accession>
<keyword evidence="4" id="KW-1185">Reference proteome</keyword>
<keyword evidence="2" id="KW-0472">Membrane</keyword>
<evidence type="ECO:0000313" key="3">
    <source>
        <dbReference type="EMBL" id="GAA3686826.1"/>
    </source>
</evidence>
<dbReference type="RefSeq" id="WP_346137021.1">
    <property type="nucleotide sequence ID" value="NZ_BAABBE010000057.1"/>
</dbReference>
<protein>
    <recommendedName>
        <fullName evidence="5">IPT/TIG domain-containing protein</fullName>
    </recommendedName>
</protein>
<evidence type="ECO:0000256" key="1">
    <source>
        <dbReference type="SAM" id="MobiDB-lite"/>
    </source>
</evidence>
<feature type="region of interest" description="Disordered" evidence="1">
    <location>
        <begin position="129"/>
        <end position="204"/>
    </location>
</feature>
<evidence type="ECO:0008006" key="5">
    <source>
        <dbReference type="Google" id="ProtNLM"/>
    </source>
</evidence>